<keyword evidence="7" id="KW-1185">Reference proteome</keyword>
<dbReference type="Gene3D" id="3.30.450.270">
    <property type="match status" value="1"/>
</dbReference>
<dbReference type="InterPro" id="IPR016132">
    <property type="entry name" value="Phyto_chromo_attachment"/>
</dbReference>
<dbReference type="SUPFAM" id="SSF55785">
    <property type="entry name" value="PYP-like sensor domain (PAS domain)"/>
    <property type="match status" value="1"/>
</dbReference>
<keyword evidence="2" id="KW-0716">Sensory transduction</keyword>
<dbReference type="EMBL" id="BAABGY010000007">
    <property type="protein sequence ID" value="GAA4332767.1"/>
    <property type="molecule type" value="Genomic_DNA"/>
</dbReference>
<dbReference type="PANTHER" id="PTHR43065:SF42">
    <property type="entry name" value="TWO-COMPONENT SENSOR PPRA"/>
    <property type="match status" value="1"/>
</dbReference>
<keyword evidence="4" id="KW-0675">Receptor</keyword>
<dbReference type="InterPro" id="IPR001294">
    <property type="entry name" value="Phytochrome"/>
</dbReference>
<dbReference type="InterPro" id="IPR003018">
    <property type="entry name" value="GAF"/>
</dbReference>
<dbReference type="SUPFAM" id="SSF55781">
    <property type="entry name" value="GAF domain-like"/>
    <property type="match status" value="2"/>
</dbReference>
<gene>
    <name evidence="6" type="ORF">GCM10023184_25580</name>
</gene>
<dbReference type="InterPro" id="IPR043150">
    <property type="entry name" value="Phytochrome_PHY_sf"/>
</dbReference>
<dbReference type="Proteomes" id="UP001501725">
    <property type="component" value="Unassembled WGS sequence"/>
</dbReference>
<evidence type="ECO:0000256" key="3">
    <source>
        <dbReference type="ARBA" id="ARBA00022991"/>
    </source>
</evidence>
<dbReference type="Pfam" id="PF01590">
    <property type="entry name" value="GAF"/>
    <property type="match status" value="1"/>
</dbReference>
<dbReference type="Pfam" id="PF08446">
    <property type="entry name" value="PAS_2"/>
    <property type="match status" value="1"/>
</dbReference>
<dbReference type="InterPro" id="IPR029016">
    <property type="entry name" value="GAF-like_dom_sf"/>
</dbReference>
<evidence type="ECO:0000313" key="6">
    <source>
        <dbReference type="EMBL" id="GAA4332767.1"/>
    </source>
</evidence>
<protein>
    <recommendedName>
        <fullName evidence="5">Phytochrome chromophore attachment site domain-containing protein</fullName>
    </recommendedName>
</protein>
<sequence>MKNRMSLDSEFCGRVPLNQTNLVQPHGVLLVVENESLQVLQCSENVHDFFGIGAAALAGTPLDTHLSPGGADRLRAVLAGGVSGKFPVQLNVAGTEFLFVVEPGTDSFIAEVEPLSKSTSSFVEVYERLRYVMAGIEGSAGTEEACHLIARELKAYSGFDKVMVYRFDKHWNGEVIAEEKEPEMDAYLGLFFPASDIPRQARELYRKNPYRLIPNADYTPIKLHPILNPRTHSFTDLANSNLRSVAGVHLEYLRNMGVRASMSTRILKNGELWGLIACHHREPRYLGYEACSVFEMLSGVITAKINAVENNAYGSRKAEGHQLLQQVAESIYSAGDLSAGLDRESTALLRLLHADGVALVHGRSVHRWGATPAPGDVNDLVYWLQSNGERRLYAQNALSSVYEAGHHFAADASGLLALPLLPERGSFLLAFRREAVQKVNWGGDPTQAVQFEADGKRYHPRNSFQLWQQTVRETAPEWEEVHLELGEGLRQLLLEYLLRKESN</sequence>
<comment type="caution">
    <text evidence="6">The sequence shown here is derived from an EMBL/GenBank/DDBJ whole genome shotgun (WGS) entry which is preliminary data.</text>
</comment>
<evidence type="ECO:0000259" key="5">
    <source>
        <dbReference type="PROSITE" id="PS50046"/>
    </source>
</evidence>
<dbReference type="PROSITE" id="PS50046">
    <property type="entry name" value="PHYTOCHROME_2"/>
    <property type="match status" value="1"/>
</dbReference>
<dbReference type="Gene3D" id="3.30.450.20">
    <property type="entry name" value="PAS domain"/>
    <property type="match status" value="1"/>
</dbReference>
<organism evidence="6 7">
    <name type="scientific">Flaviaesturariibacter amylovorans</name>
    <dbReference type="NCBI Taxonomy" id="1084520"/>
    <lineage>
        <taxon>Bacteria</taxon>
        <taxon>Pseudomonadati</taxon>
        <taxon>Bacteroidota</taxon>
        <taxon>Chitinophagia</taxon>
        <taxon>Chitinophagales</taxon>
        <taxon>Chitinophagaceae</taxon>
        <taxon>Flaviaestuariibacter</taxon>
    </lineage>
</organism>
<dbReference type="PANTHER" id="PTHR43065">
    <property type="entry name" value="SENSOR HISTIDINE KINASE"/>
    <property type="match status" value="1"/>
</dbReference>
<dbReference type="InterPro" id="IPR013515">
    <property type="entry name" value="Phytochrome_cen-reg"/>
</dbReference>
<dbReference type="InterPro" id="IPR035965">
    <property type="entry name" value="PAS-like_dom_sf"/>
</dbReference>
<dbReference type="Gene3D" id="3.30.450.40">
    <property type="match status" value="1"/>
</dbReference>
<dbReference type="PRINTS" id="PR01033">
    <property type="entry name" value="PHYTOCHROME"/>
</dbReference>
<proteinExistence type="predicted"/>
<dbReference type="InterPro" id="IPR013654">
    <property type="entry name" value="PAS_2"/>
</dbReference>
<name>A0ABP8H0S4_9BACT</name>
<keyword evidence="1" id="KW-0600">Photoreceptor protein</keyword>
<evidence type="ECO:0000256" key="4">
    <source>
        <dbReference type="ARBA" id="ARBA00023170"/>
    </source>
</evidence>
<accession>A0ABP8H0S4</accession>
<evidence type="ECO:0000256" key="1">
    <source>
        <dbReference type="ARBA" id="ARBA00022543"/>
    </source>
</evidence>
<dbReference type="Pfam" id="PF00360">
    <property type="entry name" value="PHY"/>
    <property type="match status" value="1"/>
</dbReference>
<feature type="domain" description="Phytochrome chromophore attachment site" evidence="5">
    <location>
        <begin position="141"/>
        <end position="296"/>
    </location>
</feature>
<evidence type="ECO:0000313" key="7">
    <source>
        <dbReference type="Proteomes" id="UP001501725"/>
    </source>
</evidence>
<evidence type="ECO:0000256" key="2">
    <source>
        <dbReference type="ARBA" id="ARBA00022606"/>
    </source>
</evidence>
<reference evidence="7" key="1">
    <citation type="journal article" date="2019" name="Int. J. Syst. Evol. Microbiol.">
        <title>The Global Catalogue of Microorganisms (GCM) 10K type strain sequencing project: providing services to taxonomists for standard genome sequencing and annotation.</title>
        <authorList>
            <consortium name="The Broad Institute Genomics Platform"/>
            <consortium name="The Broad Institute Genome Sequencing Center for Infectious Disease"/>
            <person name="Wu L."/>
            <person name="Ma J."/>
        </authorList>
    </citation>
    <scope>NUCLEOTIDE SEQUENCE [LARGE SCALE GENOMIC DNA]</scope>
    <source>
        <strain evidence="7">JCM 17919</strain>
    </source>
</reference>
<keyword evidence="3" id="KW-0157">Chromophore</keyword>
<dbReference type="SMART" id="SM00065">
    <property type="entry name" value="GAF"/>
    <property type="match status" value="1"/>
</dbReference>